<proteinExistence type="predicted"/>
<dbReference type="SUPFAM" id="SSF46689">
    <property type="entry name" value="Homeodomain-like"/>
    <property type="match status" value="1"/>
</dbReference>
<organism evidence="2 4">
    <name type="scientific">Streptococcus gallolyticus</name>
    <dbReference type="NCBI Taxonomy" id="315405"/>
    <lineage>
        <taxon>Bacteria</taxon>
        <taxon>Bacillati</taxon>
        <taxon>Bacillota</taxon>
        <taxon>Bacilli</taxon>
        <taxon>Lactobacillales</taxon>
        <taxon>Streptococcaceae</taxon>
        <taxon>Streptococcus</taxon>
    </lineage>
</organism>
<reference evidence="3 4" key="1">
    <citation type="submission" date="2016-01" db="EMBL/GenBank/DDBJ databases">
        <title>Highly variable Streptococcus oralis are common among viridans streptococci isolated from primates.</title>
        <authorList>
            <person name="Denapaite D."/>
            <person name="Rieger M."/>
            <person name="Koendgen S."/>
            <person name="Brueckner R."/>
            <person name="Ochigava I."/>
            <person name="Kappeler P."/>
            <person name="Maetz-Rensing K."/>
            <person name="Leendertz F."/>
            <person name="Hakenbeck R."/>
        </authorList>
    </citation>
    <scope>NUCLEOTIDE SEQUENCE [LARGE SCALE GENOMIC DNA]</scope>
    <source>
        <strain evidence="1 3">DD02</strain>
        <strain evidence="2 4">DD03</strain>
    </source>
</reference>
<dbReference type="AlphaFoldDB" id="A0A139QPL1"/>
<dbReference type="PATRIC" id="fig|315405.11.peg.1774"/>
<evidence type="ECO:0000313" key="2">
    <source>
        <dbReference type="EMBL" id="KXU04438.1"/>
    </source>
</evidence>
<comment type="caution">
    <text evidence="2">The sequence shown here is derived from an EMBL/GenBank/DDBJ whole genome shotgun (WGS) entry which is preliminary data.</text>
</comment>
<dbReference type="Proteomes" id="UP000071927">
    <property type="component" value="Unassembled WGS sequence"/>
</dbReference>
<evidence type="ECO:0000313" key="1">
    <source>
        <dbReference type="EMBL" id="KXT67104.1"/>
    </source>
</evidence>
<protein>
    <submittedName>
        <fullName evidence="2">Putative Transcriptional regulator, TetR family</fullName>
    </submittedName>
</protein>
<dbReference type="Gene3D" id="1.10.357.10">
    <property type="entry name" value="Tetracycline Repressor, domain 2"/>
    <property type="match status" value="1"/>
</dbReference>
<evidence type="ECO:0000313" key="3">
    <source>
        <dbReference type="Proteomes" id="UP000070198"/>
    </source>
</evidence>
<gene>
    <name evidence="1" type="ORF">SGADD02_01511</name>
    <name evidence="2" type="ORF">SGADD03_01845</name>
</gene>
<evidence type="ECO:0000313" key="4">
    <source>
        <dbReference type="Proteomes" id="UP000071927"/>
    </source>
</evidence>
<accession>A0A139QPL1</accession>
<dbReference type="InterPro" id="IPR009057">
    <property type="entry name" value="Homeodomain-like_sf"/>
</dbReference>
<name>A0A139QPL1_9STRE</name>
<sequence length="201" mass="23473">MAKCTRERIINAFFELAINNPEKTTFTMSEIARQAGLTRQAIYRKHFRSLQEIIDYVHTLIDKQIHQVYSDYDMTTDGNPFNYVADNVLPVIYEGRTWITCLYTSAIDSSFEQFIVSTYTKWGMENVHPQSEKFHLPDDVLTQLIVEQTMVIIKNWIIQENPTPPDEFKDDFLRLINAPLSTYLKVDDNKTSNQKEVNHAN</sequence>
<dbReference type="EMBL" id="LQOF01000307">
    <property type="protein sequence ID" value="KXT67104.1"/>
    <property type="molecule type" value="Genomic_DNA"/>
</dbReference>
<dbReference type="Proteomes" id="UP000070198">
    <property type="component" value="Unassembled WGS sequence"/>
</dbReference>
<dbReference type="EMBL" id="LQXV01000382">
    <property type="protein sequence ID" value="KXU04438.1"/>
    <property type="molecule type" value="Genomic_DNA"/>
</dbReference>
<dbReference type="RefSeq" id="WP_061458940.1">
    <property type="nucleotide sequence ID" value="NZ_KQ968749.1"/>
</dbReference>